<evidence type="ECO:0000256" key="1">
    <source>
        <dbReference type="SAM" id="MobiDB-lite"/>
    </source>
</evidence>
<dbReference type="PANTHER" id="PTHR42886:SF29">
    <property type="entry name" value="PUMMELIG, ISOFORM A"/>
    <property type="match status" value="1"/>
</dbReference>
<dbReference type="PANTHER" id="PTHR42886">
    <property type="entry name" value="RE40534P-RELATED"/>
    <property type="match status" value="1"/>
</dbReference>
<feature type="compositionally biased region" description="Pro residues" evidence="1">
    <location>
        <begin position="599"/>
        <end position="613"/>
    </location>
</feature>
<evidence type="ECO:0000313" key="4">
    <source>
        <dbReference type="Proteomes" id="UP001231124"/>
    </source>
</evidence>
<evidence type="ECO:0000313" key="3">
    <source>
        <dbReference type="EMBL" id="MDQ0448081.1"/>
    </source>
</evidence>
<dbReference type="Gene3D" id="3.40.50.1820">
    <property type="entry name" value="alpha/beta hydrolase"/>
    <property type="match status" value="2"/>
</dbReference>
<dbReference type="RefSeq" id="WP_238206023.1">
    <property type="nucleotide sequence ID" value="NZ_BPQE01000025.1"/>
</dbReference>
<dbReference type="Proteomes" id="UP001231124">
    <property type="component" value="Unassembled WGS sequence"/>
</dbReference>
<feature type="region of interest" description="Disordered" evidence="1">
    <location>
        <begin position="368"/>
        <end position="395"/>
    </location>
</feature>
<keyword evidence="4" id="KW-1185">Reference proteome</keyword>
<protein>
    <submittedName>
        <fullName evidence="3">Alpha-beta hydrolase superfamily lysophospholipase</fullName>
    </submittedName>
</protein>
<dbReference type="InterPro" id="IPR000073">
    <property type="entry name" value="AB_hydrolase_1"/>
</dbReference>
<sequence>MEPVGIGGAFGWFAAGSTRRAVLLCGTFGFEQHSARRGWRDLAEAIAAGGASVLRFDYPGEGDSEGDVVALGTALGTIRRSVRFLREVAGAEEVVLVGLRLGGTLAALVAAEEGVERLVLLAPFARGRAYLREMEIQSRLIDIGPDGAPLPKDPGHLSVGGFSLEPDFRRDVATLDLRLCEQAPAPRILLLGPDPGGLAARYAAQGSRVETGDLPGLSALLGGTLTTRMPEPSRSRILDFVGGGPRPLPAPRMRPAPPGAAISGEGWREEPALFGGGLFGIGCRPDGDARRPAVLFVNMGANDHTGYGRQATTLARALAREGVPSLRMDLRGIGESADRPDGESPFYRLDAVEDVRAAVDWLARPRGWGEGKGESKGAGQGASHGAGHGAGKGSDGPEARPVIVFGTCNGAYLAFHALCRDDRIAAGILVNLYCFDWELTHGGVAYGEDTLPVRHASAYAAMVLWGSTWRRILTGVTPVRAIAARLLHRGIRKLAALPGRWRRGTRSLSIAARVAQLRARGARVVLAYSAGDLGLIDLKTQLGSRERAAELLGEPVHVVPESDHTFTVRPAQELILGELLRLAQACDVPSPAAAETTRPAPPPAPSPVPSLAA</sequence>
<dbReference type="SUPFAM" id="SSF53474">
    <property type="entry name" value="alpha/beta-Hydrolases"/>
    <property type="match status" value="2"/>
</dbReference>
<feature type="region of interest" description="Disordered" evidence="1">
    <location>
        <begin position="590"/>
        <end position="613"/>
    </location>
</feature>
<proteinExistence type="predicted"/>
<name>A0ABU0I0F9_9HYPH</name>
<organism evidence="3 4">
    <name type="scientific">Methylobacterium aerolatum</name>
    <dbReference type="NCBI Taxonomy" id="418708"/>
    <lineage>
        <taxon>Bacteria</taxon>
        <taxon>Pseudomonadati</taxon>
        <taxon>Pseudomonadota</taxon>
        <taxon>Alphaproteobacteria</taxon>
        <taxon>Hyphomicrobiales</taxon>
        <taxon>Methylobacteriaceae</taxon>
        <taxon>Methylobacterium</taxon>
    </lineage>
</organism>
<dbReference type="Pfam" id="PF00561">
    <property type="entry name" value="Abhydrolase_1"/>
    <property type="match status" value="1"/>
</dbReference>
<comment type="caution">
    <text evidence="3">The sequence shown here is derived from an EMBL/GenBank/DDBJ whole genome shotgun (WGS) entry which is preliminary data.</text>
</comment>
<dbReference type="InterPro" id="IPR029058">
    <property type="entry name" value="AB_hydrolase_fold"/>
</dbReference>
<evidence type="ECO:0000259" key="2">
    <source>
        <dbReference type="Pfam" id="PF00561"/>
    </source>
</evidence>
<keyword evidence="3" id="KW-0378">Hydrolase</keyword>
<reference evidence="3 4" key="1">
    <citation type="submission" date="2023-07" db="EMBL/GenBank/DDBJ databases">
        <title>Genomic Encyclopedia of Type Strains, Phase IV (KMG-IV): sequencing the most valuable type-strain genomes for metagenomic binning, comparative biology and taxonomic classification.</title>
        <authorList>
            <person name="Goeker M."/>
        </authorList>
    </citation>
    <scope>NUCLEOTIDE SEQUENCE [LARGE SCALE GENOMIC DNA]</scope>
    <source>
        <strain evidence="3 4">DSM 19013</strain>
    </source>
</reference>
<feature type="domain" description="AB hydrolase-1" evidence="2">
    <location>
        <begin position="36"/>
        <end position="123"/>
    </location>
</feature>
<feature type="compositionally biased region" description="Gly residues" evidence="1">
    <location>
        <begin position="376"/>
        <end position="394"/>
    </location>
</feature>
<dbReference type="EMBL" id="JAUSVP010000006">
    <property type="protein sequence ID" value="MDQ0448081.1"/>
    <property type="molecule type" value="Genomic_DNA"/>
</dbReference>
<accession>A0ABU0I0F9</accession>
<dbReference type="GO" id="GO:0016787">
    <property type="term" value="F:hydrolase activity"/>
    <property type="evidence" value="ECO:0007669"/>
    <property type="project" value="UniProtKB-KW"/>
</dbReference>
<gene>
    <name evidence="3" type="ORF">QO012_002586</name>
</gene>